<comment type="caution">
    <text evidence="1">The sequence shown here is derived from an EMBL/GenBank/DDBJ whole genome shotgun (WGS) entry which is preliminary data.</text>
</comment>
<evidence type="ECO:0000313" key="1">
    <source>
        <dbReference type="EMBL" id="MFC3120766.1"/>
    </source>
</evidence>
<sequence>MDKPNYVSYTVDELQDVLTHIDDEQYPDNAYEVLNLLLRKSGKNIDDLLVEYQANAIDESLSALSILLFGVDTANSDVENKIKRICGWAHSSK</sequence>
<gene>
    <name evidence="1" type="ORF">ACFOHL_03975</name>
</gene>
<keyword evidence="2" id="KW-1185">Reference proteome</keyword>
<dbReference type="RefSeq" id="WP_376918896.1">
    <property type="nucleotide sequence ID" value="NZ_JBHRSW010000005.1"/>
</dbReference>
<organism evidence="1 2">
    <name type="scientific">Agaribacter flavus</name>
    <dbReference type="NCBI Taxonomy" id="1902781"/>
    <lineage>
        <taxon>Bacteria</taxon>
        <taxon>Pseudomonadati</taxon>
        <taxon>Pseudomonadota</taxon>
        <taxon>Gammaproteobacteria</taxon>
        <taxon>Alteromonadales</taxon>
        <taxon>Alteromonadaceae</taxon>
        <taxon>Agaribacter</taxon>
    </lineage>
</organism>
<proteinExistence type="predicted"/>
<name>A0ABV7FMW9_9ALTE</name>
<reference evidence="2" key="1">
    <citation type="journal article" date="2019" name="Int. J. Syst. Evol. Microbiol.">
        <title>The Global Catalogue of Microorganisms (GCM) 10K type strain sequencing project: providing services to taxonomists for standard genome sequencing and annotation.</title>
        <authorList>
            <consortium name="The Broad Institute Genomics Platform"/>
            <consortium name="The Broad Institute Genome Sequencing Center for Infectious Disease"/>
            <person name="Wu L."/>
            <person name="Ma J."/>
        </authorList>
    </citation>
    <scope>NUCLEOTIDE SEQUENCE [LARGE SCALE GENOMIC DNA]</scope>
    <source>
        <strain evidence="2">KCTC 52473</strain>
    </source>
</reference>
<dbReference type="EMBL" id="JBHRSW010000005">
    <property type="protein sequence ID" value="MFC3120766.1"/>
    <property type="molecule type" value="Genomic_DNA"/>
</dbReference>
<dbReference type="Proteomes" id="UP001595478">
    <property type="component" value="Unassembled WGS sequence"/>
</dbReference>
<evidence type="ECO:0000313" key="2">
    <source>
        <dbReference type="Proteomes" id="UP001595478"/>
    </source>
</evidence>
<protein>
    <submittedName>
        <fullName evidence="1">Uncharacterized protein</fullName>
    </submittedName>
</protein>
<accession>A0ABV7FMW9</accession>